<accession>B1C7K3</accession>
<reference evidence="1" key="2">
    <citation type="submission" date="2013-08" db="EMBL/GenBank/DDBJ databases">
        <title>Draft genome sequence of Anaerofustis stercorihominis (DSM 17244).</title>
        <authorList>
            <person name="Sudarsanam P."/>
            <person name="Ley R."/>
            <person name="Guruge J."/>
            <person name="Turnbaugh P.J."/>
            <person name="Mahowald M."/>
            <person name="Liep D."/>
            <person name="Gordon J."/>
        </authorList>
    </citation>
    <scope>NUCLEOTIDE SEQUENCE</scope>
    <source>
        <strain evidence="1">DSM 17244</strain>
    </source>
</reference>
<protein>
    <recommendedName>
        <fullName evidence="3">Phage transcriptional regulator, RinA family</fullName>
    </recommendedName>
</protein>
<dbReference type="AlphaFoldDB" id="B1C7K3"/>
<dbReference type="RefSeq" id="WP_007049154.1">
    <property type="nucleotide sequence ID" value="NZ_DS560015.1"/>
</dbReference>
<dbReference type="OrthoDB" id="9799825at2"/>
<dbReference type="EMBL" id="ABIL02000005">
    <property type="protein sequence ID" value="EDS72990.1"/>
    <property type="molecule type" value="Genomic_DNA"/>
</dbReference>
<evidence type="ECO:0008006" key="3">
    <source>
        <dbReference type="Google" id="ProtNLM"/>
    </source>
</evidence>
<organism evidence="1 2">
    <name type="scientific">Anaerofustis stercorihominis DSM 17244</name>
    <dbReference type="NCBI Taxonomy" id="445971"/>
    <lineage>
        <taxon>Bacteria</taxon>
        <taxon>Bacillati</taxon>
        <taxon>Bacillota</taxon>
        <taxon>Clostridia</taxon>
        <taxon>Eubacteriales</taxon>
        <taxon>Eubacteriaceae</taxon>
        <taxon>Anaerofustis</taxon>
    </lineage>
</organism>
<proteinExistence type="predicted"/>
<reference evidence="1" key="1">
    <citation type="submission" date="2008-01" db="EMBL/GenBank/DDBJ databases">
        <authorList>
            <person name="Fulton L."/>
            <person name="Clifton S."/>
            <person name="Fulton B."/>
            <person name="Xu J."/>
            <person name="Minx P."/>
            <person name="Pepin K.H."/>
            <person name="Johnson M."/>
            <person name="Thiruvilangam P."/>
            <person name="Bhonagiri V."/>
            <person name="Nash W.E."/>
            <person name="Mardis E.R."/>
            <person name="Wilson R.K."/>
        </authorList>
    </citation>
    <scope>NUCLEOTIDE SEQUENCE [LARGE SCALE GENOMIC DNA]</scope>
    <source>
        <strain evidence="1">DSM 17244</strain>
    </source>
</reference>
<keyword evidence="2" id="KW-1185">Reference proteome</keyword>
<sequence length="141" mass="16553">MAGYKHVEAMLYDYPLRKKQIEINRLKIRELELRKTELGAVVYDGIKVETSNISNTTEKEAIELYQSKEVLNKKIEKDTLFCKRIETAMSTLGDTERLIVEGKYFEGMRDYEVYRRCGVSKSGYYRLKRGLIEKIGRIINE</sequence>
<dbReference type="Proteomes" id="UP000005178">
    <property type="component" value="Unassembled WGS sequence"/>
</dbReference>
<dbReference type="HOGENOM" id="CLU_1755570_0_0_9"/>
<dbReference type="STRING" id="445971.ANASTE_00705"/>
<evidence type="ECO:0000313" key="1">
    <source>
        <dbReference type="EMBL" id="EDS72990.1"/>
    </source>
</evidence>
<comment type="caution">
    <text evidence="1">The sequence shown here is derived from an EMBL/GenBank/DDBJ whole genome shotgun (WGS) entry which is preliminary data.</text>
</comment>
<name>B1C7K3_9FIRM</name>
<gene>
    <name evidence="1" type="ORF">ANASTE_00705</name>
</gene>
<evidence type="ECO:0000313" key="2">
    <source>
        <dbReference type="Proteomes" id="UP000005178"/>
    </source>
</evidence>
<dbReference type="GeneID" id="97999608"/>